<dbReference type="InterPro" id="IPR001099">
    <property type="entry name" value="Chalcone/stilbene_synt_N"/>
</dbReference>
<gene>
    <name evidence="5" type="ORF">LZC95_04905</name>
</gene>
<evidence type="ECO:0000256" key="1">
    <source>
        <dbReference type="ARBA" id="ARBA00005531"/>
    </source>
</evidence>
<dbReference type="SUPFAM" id="SSF53901">
    <property type="entry name" value="Thiolase-like"/>
    <property type="match status" value="2"/>
</dbReference>
<sequence length="375" mass="40993">MTRPEYETTQAESLAWLASAHVQAESTLHTLDTDEREGFQRRIERLIEHCACGEDRIAHRGASLGDIENTDWSSTDQIYDLENHPHGKGTGARTRLFARAVKKYLREEYIHESRPPADLIHVTCTGYASPSAAQHMVESRGWGAQTRITHAYHMGCYAAIPALRIARGFVLAGDVMPGAAPRVDIVHTELCSLHLDPSTHTPEQLVVQSLFADGFIRYSVSADADGRGFDVLALSETIVPDSADAMTWVVSDWGMQMSLARDVPARIAAPLRTFVHGLFEKAGLDPVADFSESVFAVHPGGPKIIDEVCQLLSLSDDQVTASRTVLFDFGNMSSATLPHIWMRILDDAAVASGTPVLSLAFGPGLTICGSLFRKR</sequence>
<dbReference type="InterPro" id="IPR016039">
    <property type="entry name" value="Thiolase-like"/>
</dbReference>
<protein>
    <submittedName>
        <fullName evidence="5">Uncharacterized protein</fullName>
    </submittedName>
</protein>
<dbReference type="Pfam" id="PF02797">
    <property type="entry name" value="Chal_sti_synt_C"/>
    <property type="match status" value="1"/>
</dbReference>
<dbReference type="PANTHER" id="PTHR11877:SF46">
    <property type="entry name" value="TYPE III POLYKETIDE SYNTHASE A"/>
    <property type="match status" value="1"/>
</dbReference>
<name>A0ABZ2KC16_9BACT</name>
<dbReference type="PANTHER" id="PTHR11877">
    <property type="entry name" value="HYDROXYMETHYLGLUTARYL-COA SYNTHASE"/>
    <property type="match status" value="1"/>
</dbReference>
<accession>A0ABZ2KC16</accession>
<keyword evidence="2" id="KW-0808">Transferase</keyword>
<dbReference type="Pfam" id="PF00195">
    <property type="entry name" value="Chal_sti_synt_N"/>
    <property type="match status" value="1"/>
</dbReference>
<dbReference type="EMBL" id="CP089982">
    <property type="protein sequence ID" value="WXA96176.1"/>
    <property type="molecule type" value="Genomic_DNA"/>
</dbReference>
<dbReference type="Proteomes" id="UP001379533">
    <property type="component" value="Chromosome"/>
</dbReference>
<keyword evidence="6" id="KW-1185">Reference proteome</keyword>
<dbReference type="Gene3D" id="3.40.47.10">
    <property type="match status" value="1"/>
</dbReference>
<dbReference type="RefSeq" id="WP_394846789.1">
    <property type="nucleotide sequence ID" value="NZ_CP089982.1"/>
</dbReference>
<proteinExistence type="inferred from homology"/>
<feature type="domain" description="Chalcone/stilbene synthase N-terminal" evidence="3">
    <location>
        <begin position="117"/>
        <end position="216"/>
    </location>
</feature>
<evidence type="ECO:0000259" key="4">
    <source>
        <dbReference type="Pfam" id="PF02797"/>
    </source>
</evidence>
<evidence type="ECO:0000259" key="3">
    <source>
        <dbReference type="Pfam" id="PF00195"/>
    </source>
</evidence>
<dbReference type="InterPro" id="IPR012328">
    <property type="entry name" value="Chalcone/stilbene_synt_C"/>
</dbReference>
<evidence type="ECO:0000313" key="5">
    <source>
        <dbReference type="EMBL" id="WXA96176.1"/>
    </source>
</evidence>
<feature type="domain" description="Chalcone/stilbene synthase C-terminal" evidence="4">
    <location>
        <begin position="235"/>
        <end position="373"/>
    </location>
</feature>
<evidence type="ECO:0000313" key="6">
    <source>
        <dbReference type="Proteomes" id="UP001379533"/>
    </source>
</evidence>
<organism evidence="5 6">
    <name type="scientific">Pendulispora brunnea</name>
    <dbReference type="NCBI Taxonomy" id="2905690"/>
    <lineage>
        <taxon>Bacteria</taxon>
        <taxon>Pseudomonadati</taxon>
        <taxon>Myxococcota</taxon>
        <taxon>Myxococcia</taxon>
        <taxon>Myxococcales</taxon>
        <taxon>Sorangiineae</taxon>
        <taxon>Pendulisporaceae</taxon>
        <taxon>Pendulispora</taxon>
    </lineage>
</organism>
<dbReference type="InterPro" id="IPR011141">
    <property type="entry name" value="Polyketide_synthase_type-III"/>
</dbReference>
<comment type="similarity">
    <text evidence="1">Belongs to the thiolase-like superfamily. Chalcone/stilbene synthases family.</text>
</comment>
<evidence type="ECO:0000256" key="2">
    <source>
        <dbReference type="ARBA" id="ARBA00022679"/>
    </source>
</evidence>
<reference evidence="5 6" key="1">
    <citation type="submission" date="2021-12" db="EMBL/GenBank/DDBJ databases">
        <title>Discovery of the Pendulisporaceae a myxobacterial family with distinct sporulation behavior and unique specialized metabolism.</title>
        <authorList>
            <person name="Garcia R."/>
            <person name="Popoff A."/>
            <person name="Bader C.D."/>
            <person name="Loehr J."/>
            <person name="Walesch S."/>
            <person name="Walt C."/>
            <person name="Boldt J."/>
            <person name="Bunk B."/>
            <person name="Haeckl F.J.F.P.J."/>
            <person name="Gunesch A.P."/>
            <person name="Birkelbach J."/>
            <person name="Nuebel U."/>
            <person name="Pietschmann T."/>
            <person name="Bach T."/>
            <person name="Mueller R."/>
        </authorList>
    </citation>
    <scope>NUCLEOTIDE SEQUENCE [LARGE SCALE GENOMIC DNA]</scope>
    <source>
        <strain evidence="5 6">MSr12523</strain>
    </source>
</reference>